<dbReference type="EC" id="1.1.1.79" evidence="4"/>
<dbReference type="PANTHER" id="PTHR43333">
    <property type="entry name" value="2-HACID_DH_C DOMAIN-CONTAINING PROTEIN"/>
    <property type="match status" value="1"/>
</dbReference>
<keyword evidence="2" id="KW-0520">NAD</keyword>
<dbReference type="GO" id="GO:0051287">
    <property type="term" value="F:NAD binding"/>
    <property type="evidence" value="ECO:0007669"/>
    <property type="project" value="InterPro"/>
</dbReference>
<gene>
    <name evidence="4" type="primary">ghrA_3</name>
    <name evidence="4" type="ORF">SDC9_66037</name>
</gene>
<dbReference type="EMBL" id="VSSQ01003208">
    <property type="protein sequence ID" value="MPM19611.1"/>
    <property type="molecule type" value="Genomic_DNA"/>
</dbReference>
<dbReference type="SUPFAM" id="SSF52283">
    <property type="entry name" value="Formate/glycerate dehydrogenase catalytic domain-like"/>
    <property type="match status" value="1"/>
</dbReference>
<evidence type="ECO:0000313" key="4">
    <source>
        <dbReference type="EMBL" id="MPM19611.1"/>
    </source>
</evidence>
<dbReference type="Gene3D" id="3.40.50.720">
    <property type="entry name" value="NAD(P)-binding Rossmann-like Domain"/>
    <property type="match status" value="2"/>
</dbReference>
<dbReference type="InterPro" id="IPR036291">
    <property type="entry name" value="NAD(P)-bd_dom_sf"/>
</dbReference>
<dbReference type="CDD" id="cd05300">
    <property type="entry name" value="2-Hacid_dh_1"/>
    <property type="match status" value="1"/>
</dbReference>
<evidence type="ECO:0000256" key="2">
    <source>
        <dbReference type="ARBA" id="ARBA00023027"/>
    </source>
</evidence>
<keyword evidence="1 4" id="KW-0560">Oxidoreductase</keyword>
<reference evidence="4" key="1">
    <citation type="submission" date="2019-08" db="EMBL/GenBank/DDBJ databases">
        <authorList>
            <person name="Kucharzyk K."/>
            <person name="Murdoch R.W."/>
            <person name="Higgins S."/>
            <person name="Loffler F."/>
        </authorList>
    </citation>
    <scope>NUCLEOTIDE SEQUENCE</scope>
</reference>
<organism evidence="4">
    <name type="scientific">bioreactor metagenome</name>
    <dbReference type="NCBI Taxonomy" id="1076179"/>
    <lineage>
        <taxon>unclassified sequences</taxon>
        <taxon>metagenomes</taxon>
        <taxon>ecological metagenomes</taxon>
    </lineage>
</organism>
<sequence length="319" mass="34866">MKVLVCIPMDESHKSKLERAVPSAEYTYMPAKEVTRELLSSVDVIIGNPPAALYEGLTNLKWVQLSSAGVNDYLRVLPESTLLTNMTGAFGLAISEYMVAVLCMMYKKLHLYRDNQLKGVWLDEGKVKKIEGSTVLVVGLGDIGGDFARRMKALGAYVIGVRRANLEKPPYVDELHLFDELDGLLPRADAVTLSLPSTSDTHHLFDAGKLAQMKSGAFLVNVGRGDAVVTDDLCDALESGHLGGAALDVTEPEPLPDGHRLWGIRSAIVTPHVSGFYHLDETYERSVNIAAENLVRFANGQELLSLVDRATGYRKTPTL</sequence>
<keyword evidence="4" id="KW-0670">Pyruvate</keyword>
<dbReference type="PANTHER" id="PTHR43333:SF1">
    <property type="entry name" value="D-ISOMER SPECIFIC 2-HYDROXYACID DEHYDROGENASE NAD-BINDING DOMAIN-CONTAINING PROTEIN"/>
    <property type="match status" value="1"/>
</dbReference>
<name>A0A644XV50_9ZZZZ</name>
<dbReference type="Pfam" id="PF02826">
    <property type="entry name" value="2-Hacid_dh_C"/>
    <property type="match status" value="1"/>
</dbReference>
<feature type="domain" description="D-isomer specific 2-hydroxyacid dehydrogenase NAD-binding" evidence="3">
    <location>
        <begin position="100"/>
        <end position="274"/>
    </location>
</feature>
<accession>A0A644XV50</accession>
<dbReference type="InterPro" id="IPR006140">
    <property type="entry name" value="D-isomer_DH_NAD-bd"/>
</dbReference>
<comment type="caution">
    <text evidence="4">The sequence shown here is derived from an EMBL/GenBank/DDBJ whole genome shotgun (WGS) entry which is preliminary data.</text>
</comment>
<dbReference type="AlphaFoldDB" id="A0A644XV50"/>
<dbReference type="SUPFAM" id="SSF51735">
    <property type="entry name" value="NAD(P)-binding Rossmann-fold domains"/>
    <property type="match status" value="1"/>
</dbReference>
<evidence type="ECO:0000256" key="1">
    <source>
        <dbReference type="ARBA" id="ARBA00023002"/>
    </source>
</evidence>
<evidence type="ECO:0000259" key="3">
    <source>
        <dbReference type="Pfam" id="PF02826"/>
    </source>
</evidence>
<dbReference type="GO" id="GO:0030267">
    <property type="term" value="F:glyoxylate reductase (NADPH) activity"/>
    <property type="evidence" value="ECO:0007669"/>
    <property type="project" value="UniProtKB-EC"/>
</dbReference>
<protein>
    <submittedName>
        <fullName evidence="4">Glyoxylate/hydroxypyruvate reductase A</fullName>
        <ecNumber evidence="4">1.1.1.79</ecNumber>
    </submittedName>
</protein>
<proteinExistence type="predicted"/>